<comment type="caution">
    <text evidence="1">The sequence shown here is derived from an EMBL/GenBank/DDBJ whole genome shotgun (WGS) entry which is preliminary data.</text>
</comment>
<dbReference type="EMBL" id="JBHRZG010000024">
    <property type="protein sequence ID" value="MFC3834861.1"/>
    <property type="molecule type" value="Genomic_DNA"/>
</dbReference>
<proteinExistence type="predicted"/>
<evidence type="ECO:0000313" key="2">
    <source>
        <dbReference type="Proteomes" id="UP001595803"/>
    </source>
</evidence>
<reference evidence="2" key="1">
    <citation type="journal article" date="2019" name="Int. J. Syst. Evol. Microbiol.">
        <title>The Global Catalogue of Microorganisms (GCM) 10K type strain sequencing project: providing services to taxonomists for standard genome sequencing and annotation.</title>
        <authorList>
            <consortium name="The Broad Institute Genomics Platform"/>
            <consortium name="The Broad Institute Genome Sequencing Center for Infectious Disease"/>
            <person name="Wu L."/>
            <person name="Ma J."/>
        </authorList>
    </citation>
    <scope>NUCLEOTIDE SEQUENCE [LARGE SCALE GENOMIC DNA]</scope>
    <source>
        <strain evidence="2">CCTCC AB 2017081</strain>
    </source>
</reference>
<evidence type="ECO:0000313" key="1">
    <source>
        <dbReference type="EMBL" id="MFC3834861.1"/>
    </source>
</evidence>
<sequence>MIQPDLPTVHDLARYSLAAQHPRTLEWSSRPDRLSRLAGEHTIDLDLATDRDIAQQRAATLQAGPPVEAYLNTWHAVTPDLQAMLSIRFTGGDVSRPFVDVSVTSRPVTPADLPALVTAARSYAAFGPPRLRFWSCAALDTFAHLGPDLRVLAAPLADLRDRPAPDDLRLTPTRDSSHHSQAVAAYAAVDVDHPAHRGQAGVISVDDLQEAIDAGTMFDVVWQGQWSGYAGTLAHSQLGLDAQVVQELLLTPPARGHGLGAALSTLLARQVPPTGQVLSGTIHGRNRGARQAALRAGRHDVGGWWWVPLA</sequence>
<organism evidence="1 2">
    <name type="scientific">Deinococcus rufus</name>
    <dbReference type="NCBI Taxonomy" id="2136097"/>
    <lineage>
        <taxon>Bacteria</taxon>
        <taxon>Thermotogati</taxon>
        <taxon>Deinococcota</taxon>
        <taxon>Deinococci</taxon>
        <taxon>Deinococcales</taxon>
        <taxon>Deinococcaceae</taxon>
        <taxon>Deinococcus</taxon>
    </lineage>
</organism>
<accession>A0ABV7ZBV0</accession>
<dbReference type="RefSeq" id="WP_322472190.1">
    <property type="nucleotide sequence ID" value="NZ_JBHRZG010000024.1"/>
</dbReference>
<protein>
    <recommendedName>
        <fullName evidence="3">N-acetyltransferase domain-containing protein</fullName>
    </recommendedName>
</protein>
<gene>
    <name evidence="1" type="ORF">ACFOSB_18540</name>
</gene>
<dbReference type="Gene3D" id="3.40.630.30">
    <property type="match status" value="1"/>
</dbReference>
<dbReference type="SUPFAM" id="SSF55729">
    <property type="entry name" value="Acyl-CoA N-acyltransferases (Nat)"/>
    <property type="match status" value="1"/>
</dbReference>
<dbReference type="Proteomes" id="UP001595803">
    <property type="component" value="Unassembled WGS sequence"/>
</dbReference>
<evidence type="ECO:0008006" key="3">
    <source>
        <dbReference type="Google" id="ProtNLM"/>
    </source>
</evidence>
<keyword evidence="2" id="KW-1185">Reference proteome</keyword>
<dbReference type="InterPro" id="IPR016181">
    <property type="entry name" value="Acyl_CoA_acyltransferase"/>
</dbReference>
<name>A0ABV7ZBV0_9DEIO</name>